<dbReference type="Proteomes" id="UP000576969">
    <property type="component" value="Unassembled WGS sequence"/>
</dbReference>
<evidence type="ECO:0000313" key="6">
    <source>
        <dbReference type="Proteomes" id="UP000576969"/>
    </source>
</evidence>
<dbReference type="GO" id="GO:0016052">
    <property type="term" value="P:carbohydrate catabolic process"/>
    <property type="evidence" value="ECO:0007669"/>
    <property type="project" value="TreeGrafter"/>
</dbReference>
<dbReference type="Gene3D" id="3.30.390.10">
    <property type="entry name" value="Enolase-like, N-terminal domain"/>
    <property type="match status" value="1"/>
</dbReference>
<sequence length="358" mass="38275">MTHATAAPPIDRVETRLLTLPLRRPWGHDVTDVRVVYVSVTDADGATGHGFSWTPSIGGTAVRAMIDTDLVAFAIGRPAAPTWWDDAWRHLHEAGGGGVTTIALAGLDLALWDLVGRRAGQSITDLLGRRHETLEAYGSGVNLHYPLDELVAQAQRWVEAGFGGVKVKVGRPDLAEDVDRLAAVREVIGPDRALMVDANQRWALDRAVAAVEALGPIGIAWLEEPLRADDLAGHVALRRETGVRIAVGENLHTEYRFREFLEADAAQVLQPNIVRVGGITPALRIARAVQDAGAELAFHLLPELSAPVAFSLGTATRVEVVEDALFTDLGALAAPTGLVVTDGRVGGEPTTGLGIRFR</sequence>
<dbReference type="SUPFAM" id="SSF51604">
    <property type="entry name" value="Enolase C-terminal domain-like"/>
    <property type="match status" value="1"/>
</dbReference>
<dbReference type="SMART" id="SM00922">
    <property type="entry name" value="MR_MLE"/>
    <property type="match status" value="1"/>
</dbReference>
<dbReference type="InterPro" id="IPR013341">
    <property type="entry name" value="Mandelate_racemase_N_dom"/>
</dbReference>
<dbReference type="GO" id="GO:0009063">
    <property type="term" value="P:amino acid catabolic process"/>
    <property type="evidence" value="ECO:0007669"/>
    <property type="project" value="InterPro"/>
</dbReference>
<name>A0A7Y9GM02_9MICO</name>
<dbReference type="AlphaFoldDB" id="A0A7Y9GM02"/>
<dbReference type="EMBL" id="JACCBV010000001">
    <property type="protein sequence ID" value="NYE18899.1"/>
    <property type="molecule type" value="Genomic_DNA"/>
</dbReference>
<dbReference type="PANTHER" id="PTHR13794">
    <property type="entry name" value="ENOLASE SUPERFAMILY, MANDELATE RACEMASE"/>
    <property type="match status" value="1"/>
</dbReference>
<keyword evidence="6" id="KW-1185">Reference proteome</keyword>
<proteinExistence type="predicted"/>
<dbReference type="Pfam" id="PF02746">
    <property type="entry name" value="MR_MLE_N"/>
    <property type="match status" value="1"/>
</dbReference>
<organism evidence="5 6">
    <name type="scientific">Microbacterium immunditiarum</name>
    <dbReference type="NCBI Taxonomy" id="337480"/>
    <lineage>
        <taxon>Bacteria</taxon>
        <taxon>Bacillati</taxon>
        <taxon>Actinomycetota</taxon>
        <taxon>Actinomycetes</taxon>
        <taxon>Micrococcales</taxon>
        <taxon>Microbacteriaceae</taxon>
        <taxon>Microbacterium</taxon>
    </lineage>
</organism>
<dbReference type="Pfam" id="PF13378">
    <property type="entry name" value="MR_MLE_C"/>
    <property type="match status" value="1"/>
</dbReference>
<evidence type="ECO:0000256" key="1">
    <source>
        <dbReference type="ARBA" id="ARBA00001946"/>
    </source>
</evidence>
<dbReference type="RefSeq" id="WP_179487884.1">
    <property type="nucleotide sequence ID" value="NZ_JACCBV010000001.1"/>
</dbReference>
<comment type="cofactor">
    <cofactor evidence="1">
        <name>Mg(2+)</name>
        <dbReference type="ChEBI" id="CHEBI:18420"/>
    </cofactor>
</comment>
<dbReference type="GO" id="GO:0016836">
    <property type="term" value="F:hydro-lyase activity"/>
    <property type="evidence" value="ECO:0007669"/>
    <property type="project" value="TreeGrafter"/>
</dbReference>
<dbReference type="PROSITE" id="PS00908">
    <property type="entry name" value="MR_MLE_1"/>
    <property type="match status" value="1"/>
</dbReference>
<comment type="caution">
    <text evidence="5">The sequence shown here is derived from an EMBL/GenBank/DDBJ whole genome shotgun (WGS) entry which is preliminary data.</text>
</comment>
<evidence type="ECO:0000259" key="4">
    <source>
        <dbReference type="SMART" id="SM00922"/>
    </source>
</evidence>
<keyword evidence="3" id="KW-0460">Magnesium</keyword>
<reference evidence="5 6" key="1">
    <citation type="submission" date="2020-07" db="EMBL/GenBank/DDBJ databases">
        <title>Sequencing the genomes of 1000 actinobacteria strains.</title>
        <authorList>
            <person name="Klenk H.-P."/>
        </authorList>
    </citation>
    <scope>NUCLEOTIDE SEQUENCE [LARGE SCALE GENOMIC DNA]</scope>
    <source>
        <strain evidence="5 6">DSM 24662</strain>
    </source>
</reference>
<dbReference type="SUPFAM" id="SSF54826">
    <property type="entry name" value="Enolase N-terminal domain-like"/>
    <property type="match status" value="1"/>
</dbReference>
<dbReference type="InterPro" id="IPR046945">
    <property type="entry name" value="RHMD-like"/>
</dbReference>
<dbReference type="InterPro" id="IPR029065">
    <property type="entry name" value="Enolase_C-like"/>
</dbReference>
<dbReference type="GO" id="GO:0000287">
    <property type="term" value="F:magnesium ion binding"/>
    <property type="evidence" value="ECO:0007669"/>
    <property type="project" value="TreeGrafter"/>
</dbReference>
<evidence type="ECO:0000256" key="2">
    <source>
        <dbReference type="ARBA" id="ARBA00022723"/>
    </source>
</evidence>
<dbReference type="InterPro" id="IPR018110">
    <property type="entry name" value="Mandel_Rmase/mucon_lact_enz_CS"/>
</dbReference>
<dbReference type="PANTHER" id="PTHR13794:SF58">
    <property type="entry name" value="MITOCHONDRIAL ENOLASE SUPERFAMILY MEMBER 1"/>
    <property type="match status" value="1"/>
</dbReference>
<dbReference type="SFLD" id="SFLDS00001">
    <property type="entry name" value="Enolase"/>
    <property type="match status" value="1"/>
</dbReference>
<dbReference type="Gene3D" id="3.20.20.120">
    <property type="entry name" value="Enolase-like C-terminal domain"/>
    <property type="match status" value="1"/>
</dbReference>
<protein>
    <submittedName>
        <fullName evidence="5">L-alanine-DL-glutamate epimerase-like enolase superfamily enzyme</fullName>
    </submittedName>
</protein>
<evidence type="ECO:0000256" key="3">
    <source>
        <dbReference type="ARBA" id="ARBA00022842"/>
    </source>
</evidence>
<dbReference type="InterPro" id="IPR013342">
    <property type="entry name" value="Mandelate_racemase_C"/>
</dbReference>
<dbReference type="PROSITE" id="PS00909">
    <property type="entry name" value="MR_MLE_2"/>
    <property type="match status" value="1"/>
</dbReference>
<gene>
    <name evidence="5" type="ORF">BJ991_000927</name>
</gene>
<accession>A0A7Y9GM02</accession>
<keyword evidence="2" id="KW-0479">Metal-binding</keyword>
<dbReference type="CDD" id="cd03316">
    <property type="entry name" value="MR_like"/>
    <property type="match status" value="1"/>
</dbReference>
<evidence type="ECO:0000313" key="5">
    <source>
        <dbReference type="EMBL" id="NYE18899.1"/>
    </source>
</evidence>
<feature type="domain" description="Mandelate racemase/muconate lactonizing enzyme C-terminal" evidence="4">
    <location>
        <begin position="147"/>
        <end position="244"/>
    </location>
</feature>
<dbReference type="InterPro" id="IPR036849">
    <property type="entry name" value="Enolase-like_C_sf"/>
</dbReference>
<dbReference type="InterPro" id="IPR029017">
    <property type="entry name" value="Enolase-like_N"/>
</dbReference>